<feature type="region of interest" description="Disordered" evidence="1">
    <location>
        <begin position="859"/>
        <end position="884"/>
    </location>
</feature>
<feature type="compositionally biased region" description="Basic and acidic residues" evidence="1">
    <location>
        <begin position="860"/>
        <end position="869"/>
    </location>
</feature>
<evidence type="ECO:0000256" key="1">
    <source>
        <dbReference type="SAM" id="MobiDB-lite"/>
    </source>
</evidence>
<feature type="region of interest" description="Disordered" evidence="1">
    <location>
        <begin position="684"/>
        <end position="706"/>
    </location>
</feature>
<feature type="compositionally biased region" description="Basic and acidic residues" evidence="1">
    <location>
        <begin position="691"/>
        <end position="702"/>
    </location>
</feature>
<feature type="compositionally biased region" description="Gly residues" evidence="1">
    <location>
        <begin position="969"/>
        <end position="979"/>
    </location>
</feature>
<dbReference type="AlphaFoldDB" id="A0A0N4ZL18"/>
<feature type="compositionally biased region" description="Low complexity" evidence="1">
    <location>
        <begin position="870"/>
        <end position="884"/>
    </location>
</feature>
<sequence>MARSSVALQRQAARQVGDVFQVDVARPFGRGEQRTPAQVLQAGARPCEGGLLFGGADRALVVLIGGVGVGGRAGKVEGRGDLPAPVDLDALRQGGGGVGGQEAHAVKGRDLQVFELGAEDRQIHFGAVVHEARLPAQLIGGGFLALILEAETALVGDVEAAALEALRHLGIGHAAIGVAVLQGQRRRQIAFATLQVGAEVDAAQHGLTDRQDHRAGFRGQALELHDRVLLERRLVLIGVAQAADHGEGVVQVPLALGEGAPDGRGLVEGALRTDLDRAQQRAVHVQARVGEIGAALIEGAQGIFKVVADRRLQAQLLAELAELFALLVGDQRDRGAVGVVGLLGVEGRVAGHGGQDELAQVLVDFQREVVGLDLFGVVEEAARRALTIQLVLDLRIKGRQHILVVSEANQLEGRADAVDVAALILGVDPQGVAGLPLDRGADQGVLAAALVAIGQGVEQIAVVARHARRQTTAQGLGQRAADIAGQNALIGFGLVFGGQAGAGVLGRTRRGDVDGAGDGVEEGHGELLVATGEDAVDEHADRLFKAAVAARTDAANGDQGGAARLADAEVRDLARQFVEVRQAEAVQGLAADHVDRDRHVLQGFLLLLRGDDDVVERAGDLGLRRSGRVLGIGQTRRQQGGGHQTGQAETVLRLHGHSSPKASALGRTPSEGFPALFERPARLRSQTQAQGHDEQGHHRHDDADAEQDIDAVRRRLGRRVEAQPGHQRQDDARRHAGADLVEQGHDREGHAAHAPPGLGLIGVGLGPDQRAHQIGPGAEGQTHAGHIGEIGRRRADARPQDQTQEGGRRIDAGHDQGALVAQTGGQLHPDNHAQTTGEEEDHLAQGVAPAHAEGLLGQEEAQHRGRDPAQVEQQDGQADAEEAPAQQEVALLGQGLVAVALGAAFIRREQAGDQGRDEDRDQDEAAGGGRLDGDARPDDLLGHGGRAEGAEDAQDDRDLTPAEQLGQGARLGGDGGGPGLMRDQSRRIGRRGQHGRHEQIGRPDQGLHREEQQADRRQENRQGDPDPRLVLLLEMAAVDGQTDQGVHDDVDQTHRQQDGPHGRQRQTQALRIQRRHET</sequence>
<dbReference type="WBParaSite" id="PTRK_0000882300.1">
    <property type="protein sequence ID" value="PTRK_0000882300.1"/>
    <property type="gene ID" value="PTRK_0000882300"/>
</dbReference>
<evidence type="ECO:0000313" key="2">
    <source>
        <dbReference type="Proteomes" id="UP000038045"/>
    </source>
</evidence>
<feature type="region of interest" description="Disordered" evidence="1">
    <location>
        <begin position="910"/>
        <end position="1078"/>
    </location>
</feature>
<protein>
    <submittedName>
        <fullName evidence="3">PE-PGRS family protein</fullName>
    </submittedName>
</protein>
<dbReference type="Proteomes" id="UP000038045">
    <property type="component" value="Unplaced"/>
</dbReference>
<organism evidence="2 3">
    <name type="scientific">Parastrongyloides trichosuri</name>
    <name type="common">Possum-specific nematode worm</name>
    <dbReference type="NCBI Taxonomy" id="131310"/>
    <lineage>
        <taxon>Eukaryota</taxon>
        <taxon>Metazoa</taxon>
        <taxon>Ecdysozoa</taxon>
        <taxon>Nematoda</taxon>
        <taxon>Chromadorea</taxon>
        <taxon>Rhabditida</taxon>
        <taxon>Tylenchina</taxon>
        <taxon>Panagrolaimomorpha</taxon>
        <taxon>Strongyloidoidea</taxon>
        <taxon>Strongyloididae</taxon>
        <taxon>Parastrongyloides</taxon>
    </lineage>
</organism>
<proteinExistence type="predicted"/>
<feature type="region of interest" description="Disordered" evidence="1">
    <location>
        <begin position="746"/>
        <end position="846"/>
    </location>
</feature>
<feature type="compositionally biased region" description="Basic and acidic residues" evidence="1">
    <location>
        <begin position="910"/>
        <end position="919"/>
    </location>
</feature>
<feature type="compositionally biased region" description="Basic and acidic residues" evidence="1">
    <location>
        <begin position="1045"/>
        <end position="1061"/>
    </location>
</feature>
<feature type="compositionally biased region" description="Basic and acidic residues" evidence="1">
    <location>
        <begin position="995"/>
        <end position="1027"/>
    </location>
</feature>
<accession>A0A0N4ZL18</accession>
<feature type="compositionally biased region" description="Basic and acidic residues" evidence="1">
    <location>
        <begin position="789"/>
        <end position="799"/>
    </location>
</feature>
<evidence type="ECO:0000313" key="3">
    <source>
        <dbReference type="WBParaSite" id="PTRK_0000882300.1"/>
    </source>
</evidence>
<name>A0A0N4ZL18_PARTI</name>
<reference evidence="3" key="1">
    <citation type="submission" date="2017-02" db="UniProtKB">
        <authorList>
            <consortium name="WormBaseParasite"/>
        </authorList>
    </citation>
    <scope>IDENTIFICATION</scope>
</reference>
<feature type="compositionally biased region" description="Basic and acidic residues" evidence="1">
    <location>
        <begin position="931"/>
        <end position="949"/>
    </location>
</feature>
<keyword evidence="2" id="KW-1185">Reference proteome</keyword>